<dbReference type="InterPro" id="IPR004165">
    <property type="entry name" value="CoA_trans_fam_I"/>
</dbReference>
<dbReference type="PROSITE" id="PS01274">
    <property type="entry name" value="COA_TRANSF_2"/>
    <property type="match status" value="1"/>
</dbReference>
<dbReference type="RefSeq" id="WP_047887759.1">
    <property type="nucleotide sequence ID" value="NZ_CP071325.1"/>
</dbReference>
<comment type="caution">
    <text evidence="3">The sequence shown here is derived from an EMBL/GenBank/DDBJ whole genome shotgun (WGS) entry which is preliminary data.</text>
</comment>
<keyword evidence="4" id="KW-1185">Reference proteome</keyword>
<dbReference type="EMBL" id="LDOU01000035">
    <property type="protein sequence ID" value="KLV04271.1"/>
    <property type="molecule type" value="Genomic_DNA"/>
</dbReference>
<dbReference type="OrthoDB" id="9778604at2"/>
<evidence type="ECO:0000256" key="1">
    <source>
        <dbReference type="ARBA" id="ARBA00007047"/>
    </source>
</evidence>
<dbReference type="Gene3D" id="3.40.1080.10">
    <property type="entry name" value="Glutaconate Coenzyme A-transferase"/>
    <property type="match status" value="1"/>
</dbReference>
<dbReference type="STRING" id="320778.ABT57_23810"/>
<dbReference type="InterPro" id="IPR004164">
    <property type="entry name" value="CoA_transf_AS"/>
</dbReference>
<dbReference type="InterPro" id="IPR037171">
    <property type="entry name" value="NagB/RpiA_transferase-like"/>
</dbReference>
<proteinExistence type="inferred from homology"/>
<dbReference type="PANTHER" id="PTHR13707">
    <property type="entry name" value="KETOACID-COENZYME A TRANSFERASE"/>
    <property type="match status" value="1"/>
</dbReference>
<keyword evidence="2 3" id="KW-0808">Transferase</keyword>
<accession>A0A0J1GXA6</accession>
<evidence type="ECO:0000313" key="3">
    <source>
        <dbReference type="EMBL" id="KLV04271.1"/>
    </source>
</evidence>
<dbReference type="Pfam" id="PF01144">
    <property type="entry name" value="CoA_trans"/>
    <property type="match status" value="1"/>
</dbReference>
<sequence>MSNDNDKQHVRCTIARRVARELRDGDIVNLGIGLPSLVANEIDADIEVLFQSENGLLGIQGLANEHNVDPDLVNAGGQAISAIPGASYFNSADSFAIIRGGHVDVTVLGALQVDAQGNLANWIIPGKMVPGMGGAMDLVVGAKKVIVAMEHTAKGQPKILNHCSLPLTAAGQVNVIITEMAVFVVEPEGLVLTEISPHFTISDIEAATEAPFTISPALKLMAA</sequence>
<dbReference type="SMART" id="SM00882">
    <property type="entry name" value="CoA_trans"/>
    <property type="match status" value="1"/>
</dbReference>
<dbReference type="SUPFAM" id="SSF100950">
    <property type="entry name" value="NagB/RpiA/CoA transferase-like"/>
    <property type="match status" value="1"/>
</dbReference>
<dbReference type="PANTHER" id="PTHR13707:SF57">
    <property type="entry name" value="SUCCINYL-COA:3-KETOACID COENZYME A TRANSFERASE SUBUNIT B-RELATED"/>
    <property type="match status" value="1"/>
</dbReference>
<dbReference type="NCBIfam" id="TIGR02428">
    <property type="entry name" value="pcaJ_scoB_fam"/>
    <property type="match status" value="1"/>
</dbReference>
<evidence type="ECO:0000256" key="2">
    <source>
        <dbReference type="ARBA" id="ARBA00022679"/>
    </source>
</evidence>
<protein>
    <submittedName>
        <fullName evidence="3">Acetate CoA-transferase</fullName>
    </submittedName>
</protein>
<gene>
    <name evidence="3" type="ORF">ABT57_23810</name>
</gene>
<dbReference type="InterPro" id="IPR012791">
    <property type="entry name" value="3-oxoacid_CoA-transf_B"/>
</dbReference>
<name>A0A0J1GXA6_9GAMM</name>
<dbReference type="GO" id="GO:0008410">
    <property type="term" value="F:CoA-transferase activity"/>
    <property type="evidence" value="ECO:0007669"/>
    <property type="project" value="InterPro"/>
</dbReference>
<reference evidence="3 4" key="1">
    <citation type="submission" date="2015-05" db="EMBL/GenBank/DDBJ databases">
        <title>Photobacterium galathea sp. nov.</title>
        <authorList>
            <person name="Machado H."/>
            <person name="Gram L."/>
        </authorList>
    </citation>
    <scope>NUCLEOTIDE SEQUENCE [LARGE SCALE GENOMIC DNA]</scope>
    <source>
        <strain evidence="3 4">DSM 22954</strain>
    </source>
</reference>
<comment type="similarity">
    <text evidence="1">Belongs to the 3-oxoacid CoA-transferase subunit B family.</text>
</comment>
<dbReference type="PATRIC" id="fig|320778.3.peg.5093"/>
<organism evidence="3 4">
    <name type="scientific">Photobacterium ganghwense</name>
    <dbReference type="NCBI Taxonomy" id="320778"/>
    <lineage>
        <taxon>Bacteria</taxon>
        <taxon>Pseudomonadati</taxon>
        <taxon>Pseudomonadota</taxon>
        <taxon>Gammaproteobacteria</taxon>
        <taxon>Vibrionales</taxon>
        <taxon>Vibrionaceae</taxon>
        <taxon>Photobacterium</taxon>
    </lineage>
</organism>
<dbReference type="Proteomes" id="UP000035909">
    <property type="component" value="Unassembled WGS sequence"/>
</dbReference>
<evidence type="ECO:0000313" key="4">
    <source>
        <dbReference type="Proteomes" id="UP000035909"/>
    </source>
</evidence>
<dbReference type="AlphaFoldDB" id="A0A0J1GXA6"/>